<accession>A0A7R9W2L4</accession>
<keyword evidence="3" id="KW-1133">Transmembrane helix</keyword>
<dbReference type="Pfam" id="PF10639">
    <property type="entry name" value="TMEM234"/>
    <property type="match status" value="1"/>
</dbReference>
<keyword evidence="2" id="KW-0812">Transmembrane</keyword>
<dbReference type="EMBL" id="HBED01021631">
    <property type="protein sequence ID" value="CAD8312003.1"/>
    <property type="molecule type" value="Transcribed_RNA"/>
</dbReference>
<feature type="compositionally biased region" description="Polar residues" evidence="5">
    <location>
        <begin position="181"/>
        <end position="190"/>
    </location>
</feature>
<dbReference type="PANTHER" id="PTHR28668">
    <property type="entry name" value="TRANSMEMBRANE PROTEIN 234"/>
    <property type="match status" value="1"/>
</dbReference>
<feature type="signal peptide" evidence="6">
    <location>
        <begin position="1"/>
        <end position="19"/>
    </location>
</feature>
<reference evidence="7" key="1">
    <citation type="submission" date="2021-01" db="EMBL/GenBank/DDBJ databases">
        <authorList>
            <person name="Corre E."/>
            <person name="Pelletier E."/>
            <person name="Niang G."/>
            <person name="Scheremetjew M."/>
            <person name="Finn R."/>
            <person name="Kale V."/>
            <person name="Holt S."/>
            <person name="Cochrane G."/>
            <person name="Meng A."/>
            <person name="Brown T."/>
            <person name="Cohen L."/>
        </authorList>
    </citation>
    <scope>NUCLEOTIDE SEQUENCE</scope>
    <source>
        <strain evidence="7">CCMP147</strain>
    </source>
</reference>
<organism evidence="7">
    <name type="scientific">Pseudictyota dubia</name>
    <dbReference type="NCBI Taxonomy" id="2749911"/>
    <lineage>
        <taxon>Eukaryota</taxon>
        <taxon>Sar</taxon>
        <taxon>Stramenopiles</taxon>
        <taxon>Ochrophyta</taxon>
        <taxon>Bacillariophyta</taxon>
        <taxon>Mediophyceae</taxon>
        <taxon>Biddulphiophycidae</taxon>
        <taxon>Eupodiscales</taxon>
        <taxon>Odontellaceae</taxon>
        <taxon>Pseudictyota</taxon>
    </lineage>
</organism>
<evidence type="ECO:0000256" key="3">
    <source>
        <dbReference type="ARBA" id="ARBA00022989"/>
    </source>
</evidence>
<feature type="chain" id="PRO_5031453203" description="Transmembrane protein 234" evidence="6">
    <location>
        <begin position="20"/>
        <end position="190"/>
    </location>
</feature>
<evidence type="ECO:0000256" key="2">
    <source>
        <dbReference type="ARBA" id="ARBA00022692"/>
    </source>
</evidence>
<dbReference type="PANTHER" id="PTHR28668:SF1">
    <property type="entry name" value="TRANSMEMBRANE PROTEIN 234"/>
    <property type="match status" value="1"/>
</dbReference>
<gene>
    <name evidence="7" type="ORF">TDUB1175_LOCUS10792</name>
</gene>
<evidence type="ECO:0000256" key="1">
    <source>
        <dbReference type="ARBA" id="ARBA00004141"/>
    </source>
</evidence>
<keyword evidence="6" id="KW-0732">Signal</keyword>
<dbReference type="AlphaFoldDB" id="A0A7R9W2L4"/>
<feature type="region of interest" description="Disordered" evidence="5">
    <location>
        <begin position="30"/>
        <end position="61"/>
    </location>
</feature>
<dbReference type="InterPro" id="IPR018908">
    <property type="entry name" value="TMEM234"/>
</dbReference>
<evidence type="ECO:0000256" key="5">
    <source>
        <dbReference type="SAM" id="MobiDB-lite"/>
    </source>
</evidence>
<evidence type="ECO:0000256" key="6">
    <source>
        <dbReference type="SAM" id="SignalP"/>
    </source>
</evidence>
<evidence type="ECO:0008006" key="8">
    <source>
        <dbReference type="Google" id="ProtNLM"/>
    </source>
</evidence>
<dbReference type="GO" id="GO:0016020">
    <property type="term" value="C:membrane"/>
    <property type="evidence" value="ECO:0007669"/>
    <property type="project" value="UniProtKB-SubCell"/>
</dbReference>
<comment type="subcellular location">
    <subcellularLocation>
        <location evidence="1">Membrane</location>
        <topology evidence="1">Multi-pass membrane protein</topology>
    </subcellularLocation>
</comment>
<sequence>MAVTANDLLSAILVGALWGCTNPLLRRGSAEAKRKDEEAAEGATRKKEEKEEKEEEEVDASKRQSAEGGIISVVRSGLRSLLSFRRLSVLLPYLLNQSGSLLFYKLLATSDLTVSVPVCNALALLFSVVTSFALGERVDSVWRTLAGSALVTAGVSVCALSSGAGGGDADGDGDGDGEASPSPSQSIKEL</sequence>
<feature type="compositionally biased region" description="Basic and acidic residues" evidence="5">
    <location>
        <begin position="30"/>
        <end position="50"/>
    </location>
</feature>
<evidence type="ECO:0000313" key="7">
    <source>
        <dbReference type="EMBL" id="CAD8312003.1"/>
    </source>
</evidence>
<feature type="region of interest" description="Disordered" evidence="5">
    <location>
        <begin position="163"/>
        <end position="190"/>
    </location>
</feature>
<keyword evidence="4" id="KW-0472">Membrane</keyword>
<proteinExistence type="predicted"/>
<protein>
    <recommendedName>
        <fullName evidence="8">Transmembrane protein 234</fullName>
    </recommendedName>
</protein>
<evidence type="ECO:0000256" key="4">
    <source>
        <dbReference type="ARBA" id="ARBA00023136"/>
    </source>
</evidence>
<name>A0A7R9W2L4_9STRA</name>